<name>A0A6H5GH71_9HEMI</name>
<sequence>MSQKIECQQCGSSDYRLESGFYFCAECHMQSQDVREQLMEQYGAGASLYKVTGWKQPRSEPGTSAAKQPETDREENCIVHGVKALMRMKPPKQKFDAHLDHEGLAMALILFALKVLIGLDDFTEYNYVPRENDEGVVWEQWCHQYLNQTSMNNPKHYTALRRLCPKHIPGQERDLSQPNPETFGKLKNRETNLNNLRSAMKAVLQKYVTKVPEDKQKSDSRPVVLRKLAVLGASDRSTFQYEVAAAEVLPTSFHWLLCELANAICQSPIRIYTNLVRVEKCSGRALPSSRRRGNWSEQVQSHDQSVAPIARHLYEQLLELTSSIHNIGRTMLLKGVTIAIFDRSPKAIISASHSAALEVELLSDDLCPNHPDTGKIFGIVTYKVHRSAQRFSEEEQFLIFPDERWKFRTVASQREVIAWGFPLREHCLTIVRSQETGFAKIVYTSVCCARVTVEVVHLKLD</sequence>
<evidence type="ECO:0000259" key="12">
    <source>
        <dbReference type="Pfam" id="PF11781"/>
    </source>
</evidence>
<dbReference type="AlphaFoldDB" id="A0A6H5GH71"/>
<dbReference type="Pfam" id="PF11781">
    <property type="entry name" value="Zn_ribbon_RRN7"/>
    <property type="match status" value="1"/>
</dbReference>
<evidence type="ECO:0000256" key="6">
    <source>
        <dbReference type="ARBA" id="ARBA00022833"/>
    </source>
</evidence>
<dbReference type="InterPro" id="IPR033599">
    <property type="entry name" value="TAF1B/Rrn7"/>
</dbReference>
<dbReference type="PANTHER" id="PTHR31576">
    <property type="entry name" value="TATA BOX-BINDING PROTEIN-ASSOCIATED FACTOR RNA POLYMERASE I SUBUNIT B"/>
    <property type="match status" value="1"/>
</dbReference>
<evidence type="ECO:0000256" key="8">
    <source>
        <dbReference type="ARBA" id="ARBA00023125"/>
    </source>
</evidence>
<keyword evidence="6" id="KW-0862">Zinc</keyword>
<evidence type="ECO:0000313" key="13">
    <source>
        <dbReference type="EMBL" id="CAB0002250.1"/>
    </source>
</evidence>
<reference evidence="13 14" key="1">
    <citation type="submission" date="2020-02" db="EMBL/GenBank/DDBJ databases">
        <authorList>
            <person name="Ferguson B K."/>
        </authorList>
    </citation>
    <scope>NUCLEOTIDE SEQUENCE [LARGE SCALE GENOMIC DNA]</scope>
</reference>
<evidence type="ECO:0000256" key="9">
    <source>
        <dbReference type="ARBA" id="ARBA00023163"/>
    </source>
</evidence>
<dbReference type="GO" id="GO:0070860">
    <property type="term" value="C:RNA polymerase I core factor complex"/>
    <property type="evidence" value="ECO:0007669"/>
    <property type="project" value="InterPro"/>
</dbReference>
<comment type="subcellular location">
    <subcellularLocation>
        <location evidence="1">Nucleus</location>
        <location evidence="1">Nucleolus</location>
    </subcellularLocation>
</comment>
<feature type="domain" description="RRN7-type" evidence="12">
    <location>
        <begin position="4"/>
        <end position="30"/>
    </location>
</feature>
<accession>A0A6H5GH71</accession>
<dbReference type="Proteomes" id="UP000479000">
    <property type="component" value="Unassembled WGS sequence"/>
</dbReference>
<dbReference type="OrthoDB" id="10069252at2759"/>
<dbReference type="EMBL" id="CADCXU010011984">
    <property type="protein sequence ID" value="CAB0002250.1"/>
    <property type="molecule type" value="Genomic_DNA"/>
</dbReference>
<keyword evidence="5" id="KW-0863">Zinc-finger</keyword>
<keyword evidence="8" id="KW-0238">DNA-binding</keyword>
<dbReference type="PANTHER" id="PTHR31576:SF2">
    <property type="entry name" value="TATA BOX-BINDING PROTEIN-ASSOCIATED FACTOR RNA POLYMERASE I SUBUNIT B"/>
    <property type="match status" value="1"/>
</dbReference>
<evidence type="ECO:0000256" key="1">
    <source>
        <dbReference type="ARBA" id="ARBA00004604"/>
    </source>
</evidence>
<gene>
    <name evidence="13" type="ORF">NTEN_LOCUS8037</name>
</gene>
<keyword evidence="10" id="KW-0539">Nucleus</keyword>
<keyword evidence="14" id="KW-1185">Reference proteome</keyword>
<keyword evidence="4" id="KW-0479">Metal-binding</keyword>
<comment type="similarity">
    <text evidence="2">Belongs to the RRN7/TAF1B family.</text>
</comment>
<evidence type="ECO:0000256" key="11">
    <source>
        <dbReference type="ARBA" id="ARBA00032500"/>
    </source>
</evidence>
<evidence type="ECO:0000256" key="7">
    <source>
        <dbReference type="ARBA" id="ARBA00023015"/>
    </source>
</evidence>
<organism evidence="13 14">
    <name type="scientific">Nesidiocoris tenuis</name>
    <dbReference type="NCBI Taxonomy" id="355587"/>
    <lineage>
        <taxon>Eukaryota</taxon>
        <taxon>Metazoa</taxon>
        <taxon>Ecdysozoa</taxon>
        <taxon>Arthropoda</taxon>
        <taxon>Hexapoda</taxon>
        <taxon>Insecta</taxon>
        <taxon>Pterygota</taxon>
        <taxon>Neoptera</taxon>
        <taxon>Paraneoptera</taxon>
        <taxon>Hemiptera</taxon>
        <taxon>Heteroptera</taxon>
        <taxon>Panheteroptera</taxon>
        <taxon>Cimicomorpha</taxon>
        <taxon>Miridae</taxon>
        <taxon>Dicyphina</taxon>
        <taxon>Nesidiocoris</taxon>
    </lineage>
</organism>
<dbReference type="GO" id="GO:0001164">
    <property type="term" value="F:RNA polymerase I core promoter sequence-specific DNA binding"/>
    <property type="evidence" value="ECO:0007669"/>
    <property type="project" value="InterPro"/>
</dbReference>
<evidence type="ECO:0000256" key="10">
    <source>
        <dbReference type="ARBA" id="ARBA00023242"/>
    </source>
</evidence>
<keyword evidence="7" id="KW-0805">Transcription regulation</keyword>
<evidence type="ECO:0000256" key="4">
    <source>
        <dbReference type="ARBA" id="ARBA00022723"/>
    </source>
</evidence>
<dbReference type="InterPro" id="IPR021752">
    <property type="entry name" value="TF_Rrn7_Zf"/>
</dbReference>
<evidence type="ECO:0000256" key="5">
    <source>
        <dbReference type="ARBA" id="ARBA00022771"/>
    </source>
</evidence>
<evidence type="ECO:0000313" key="14">
    <source>
        <dbReference type="Proteomes" id="UP000479000"/>
    </source>
</evidence>
<protein>
    <recommendedName>
        <fullName evidence="3">TATA box-binding protein-associated factor RNA polymerase I subunit B</fullName>
    </recommendedName>
    <alternativeName>
        <fullName evidence="11">TATA box-binding protein-associated factor 1B</fullName>
    </alternativeName>
</protein>
<evidence type="ECO:0000256" key="2">
    <source>
        <dbReference type="ARBA" id="ARBA00006899"/>
    </source>
</evidence>
<keyword evidence="9" id="KW-0804">Transcription</keyword>
<dbReference type="GO" id="GO:0042790">
    <property type="term" value="P:nucleolar large rRNA transcription by RNA polymerase I"/>
    <property type="evidence" value="ECO:0007669"/>
    <property type="project" value="TreeGrafter"/>
</dbReference>
<proteinExistence type="inferred from homology"/>
<dbReference type="GO" id="GO:0008270">
    <property type="term" value="F:zinc ion binding"/>
    <property type="evidence" value="ECO:0007669"/>
    <property type="project" value="UniProtKB-KW"/>
</dbReference>
<evidence type="ECO:0000256" key="3">
    <source>
        <dbReference type="ARBA" id="ARBA00018994"/>
    </source>
</evidence>